<gene>
    <name evidence="2" type="ORF">DCC35_08935</name>
</gene>
<protein>
    <recommendedName>
        <fullName evidence="1">Beta-lactamase-related domain-containing protein</fullName>
    </recommendedName>
</protein>
<dbReference type="OrthoDB" id="1357763at2"/>
<dbReference type="InterPro" id="IPR001466">
    <property type="entry name" value="Beta-lactam-related"/>
</dbReference>
<dbReference type="PROSITE" id="PS51257">
    <property type="entry name" value="PROKAR_LIPOPROTEIN"/>
    <property type="match status" value="1"/>
</dbReference>
<accession>A0A4D7JS82</accession>
<dbReference type="InterPro" id="IPR050789">
    <property type="entry name" value="Diverse_Enzym_Activities"/>
</dbReference>
<dbReference type="Pfam" id="PF00144">
    <property type="entry name" value="Beta-lactamase"/>
    <property type="match status" value="1"/>
</dbReference>
<dbReference type="Proteomes" id="UP000298616">
    <property type="component" value="Chromosome"/>
</dbReference>
<dbReference type="SUPFAM" id="SSF56601">
    <property type="entry name" value="beta-lactamase/transpeptidase-like"/>
    <property type="match status" value="1"/>
</dbReference>
<name>A0A4D7JS82_9BACT</name>
<keyword evidence="3" id="KW-1185">Reference proteome</keyword>
<feature type="domain" description="Beta-lactamase-related" evidence="1">
    <location>
        <begin position="36"/>
        <end position="334"/>
    </location>
</feature>
<sequence length="360" mass="40619">MKKTLIYISLLFIVSACGKQKQNIDDPFSGLKNTLDSLTTAGITPGISMSVFTRDSIIMVHTSGYANLSDSVKVKETTNFEAASLSKPILAHIYLKHFKDEIPLDTSLLSFYDQSITNNTDYLEKVSPFHVLSHQSGLPNWRAMPDTKAKSLSEVFKKTDSLNFKFEPGSKFGYSGEGYIWLQGAIEKVSDKPFQQIASETIFAMAKANSSTFIYPKIDKNASIPYNEDNERVSKQIINVTLASASLHSNAVEYAKMFQHYITDESSLMDPVIEVDTLDNFQIKWAPGIGIMDNNQGAEYLFHWGDNGSFKSYLIYDKNNDLGFVYFTNSSNGLKIRNIIIDKVYNKKIPMWPEDYEQLK</sequence>
<dbReference type="EMBL" id="CP028923">
    <property type="protein sequence ID" value="QCK14856.1"/>
    <property type="molecule type" value="Genomic_DNA"/>
</dbReference>
<dbReference type="PANTHER" id="PTHR43283:SF18">
    <property type="match status" value="1"/>
</dbReference>
<reference evidence="2 3" key="1">
    <citation type="submission" date="2018-04" db="EMBL/GenBank/DDBJ databases">
        <title>Complete genome uncultured novel isolate.</title>
        <authorList>
            <person name="Merlino G."/>
        </authorList>
    </citation>
    <scope>NUCLEOTIDE SEQUENCE [LARGE SCALE GENOMIC DNA]</scope>
    <source>
        <strain evidence="3">R1DC9</strain>
    </source>
</reference>
<evidence type="ECO:0000313" key="3">
    <source>
        <dbReference type="Proteomes" id="UP000298616"/>
    </source>
</evidence>
<dbReference type="Gene3D" id="3.40.710.10">
    <property type="entry name" value="DD-peptidase/beta-lactamase superfamily"/>
    <property type="match status" value="1"/>
</dbReference>
<organism evidence="2 3">
    <name type="scientific">Mangrovivirga cuniculi</name>
    <dbReference type="NCBI Taxonomy" id="2715131"/>
    <lineage>
        <taxon>Bacteria</taxon>
        <taxon>Pseudomonadati</taxon>
        <taxon>Bacteroidota</taxon>
        <taxon>Cytophagia</taxon>
        <taxon>Cytophagales</taxon>
        <taxon>Mangrovivirgaceae</taxon>
        <taxon>Mangrovivirga</taxon>
    </lineage>
</organism>
<proteinExistence type="predicted"/>
<evidence type="ECO:0000313" key="2">
    <source>
        <dbReference type="EMBL" id="QCK14856.1"/>
    </source>
</evidence>
<dbReference type="InterPro" id="IPR012338">
    <property type="entry name" value="Beta-lactam/transpept-like"/>
</dbReference>
<dbReference type="KEGG" id="fpf:DCC35_08935"/>
<dbReference type="AlphaFoldDB" id="A0A4D7JS82"/>
<evidence type="ECO:0000259" key="1">
    <source>
        <dbReference type="Pfam" id="PF00144"/>
    </source>
</evidence>
<dbReference type="RefSeq" id="WP_137090443.1">
    <property type="nucleotide sequence ID" value="NZ_CP028923.1"/>
</dbReference>
<dbReference type="PANTHER" id="PTHR43283">
    <property type="entry name" value="BETA-LACTAMASE-RELATED"/>
    <property type="match status" value="1"/>
</dbReference>